<dbReference type="GO" id="GO:0003824">
    <property type="term" value="F:catalytic activity"/>
    <property type="evidence" value="ECO:0007669"/>
    <property type="project" value="InterPro"/>
</dbReference>
<evidence type="ECO:0000313" key="2">
    <source>
        <dbReference type="Proteomes" id="UP000243723"/>
    </source>
</evidence>
<evidence type="ECO:0000313" key="1">
    <source>
        <dbReference type="EMBL" id="PSK42066.1"/>
    </source>
</evidence>
<name>A0A2P7Z1G9_9PEZI</name>
<gene>
    <name evidence="1" type="ORF">B9Z65_3980</name>
</gene>
<protein>
    <recommendedName>
        <fullName evidence="3">Nucleoside phosphorylase domain-containing protein</fullName>
    </recommendedName>
</protein>
<dbReference type="AlphaFoldDB" id="A0A2P7Z1G9"/>
<evidence type="ECO:0008006" key="3">
    <source>
        <dbReference type="Google" id="ProtNLM"/>
    </source>
</evidence>
<dbReference type="GO" id="GO:0009116">
    <property type="term" value="P:nucleoside metabolic process"/>
    <property type="evidence" value="ECO:0007669"/>
    <property type="project" value="InterPro"/>
</dbReference>
<reference evidence="1 2" key="1">
    <citation type="submission" date="2017-05" db="EMBL/GenBank/DDBJ databases">
        <title>Draft genome sequence of Elsinoe australis.</title>
        <authorList>
            <person name="Cheng Q."/>
        </authorList>
    </citation>
    <scope>NUCLEOTIDE SEQUENCE [LARGE SCALE GENOMIC DNA]</scope>
    <source>
        <strain evidence="1 2">NL1</strain>
    </source>
</reference>
<dbReference type="Proteomes" id="UP000243723">
    <property type="component" value="Unassembled WGS sequence"/>
</dbReference>
<dbReference type="PANTHER" id="PTHR46082:SF11">
    <property type="entry name" value="AAA+ ATPASE DOMAIN-CONTAINING PROTEIN-RELATED"/>
    <property type="match status" value="1"/>
</dbReference>
<organism evidence="1 2">
    <name type="scientific">Elsinoe australis</name>
    <dbReference type="NCBI Taxonomy" id="40998"/>
    <lineage>
        <taxon>Eukaryota</taxon>
        <taxon>Fungi</taxon>
        <taxon>Dikarya</taxon>
        <taxon>Ascomycota</taxon>
        <taxon>Pezizomycotina</taxon>
        <taxon>Dothideomycetes</taxon>
        <taxon>Dothideomycetidae</taxon>
        <taxon>Myriangiales</taxon>
        <taxon>Elsinoaceae</taxon>
        <taxon>Elsinoe</taxon>
    </lineage>
</organism>
<dbReference type="InterPro" id="IPR035994">
    <property type="entry name" value="Nucleoside_phosphorylase_sf"/>
</dbReference>
<keyword evidence="2" id="KW-1185">Reference proteome</keyword>
<dbReference type="PANTHER" id="PTHR46082">
    <property type="entry name" value="ATP/GTP-BINDING PROTEIN-RELATED"/>
    <property type="match status" value="1"/>
</dbReference>
<dbReference type="EMBL" id="NHZQ01000335">
    <property type="protein sequence ID" value="PSK42066.1"/>
    <property type="molecule type" value="Genomic_DNA"/>
</dbReference>
<dbReference type="Gene3D" id="3.40.50.1580">
    <property type="entry name" value="Nucleoside phosphorylase domain"/>
    <property type="match status" value="1"/>
</dbReference>
<comment type="caution">
    <text evidence="1">The sequence shown here is derived from an EMBL/GenBank/DDBJ whole genome shotgun (WGS) entry which is preliminary data.</text>
</comment>
<accession>A0A2P7Z1G9</accession>
<dbReference type="OrthoDB" id="1577640at2759"/>
<sequence>MSSPAPPKDQSTVGWICALPIEYTAARAFLDEKFESDHNDLGDDNDYTLGRIKKHDVVVTVCPDGEYGTTSAANAARDLARSFPNVRFGLMVGIGGGIPSDTHDIRLGDVVVSSKVGKHSAVLQ</sequence>
<dbReference type="SUPFAM" id="SSF53167">
    <property type="entry name" value="Purine and uridine phosphorylases"/>
    <property type="match status" value="1"/>
</dbReference>
<dbReference type="STRING" id="40998.A0A2P7Z1G9"/>
<dbReference type="InterPro" id="IPR053137">
    <property type="entry name" value="NLR-like"/>
</dbReference>
<proteinExistence type="predicted"/>